<proteinExistence type="predicted"/>
<sequence>MYKVIFFLISVTLLCLSCNNEGYKETDRYMEIDNQDLKRELAFYVDSLDSIHKGEDHVIRVYCRDISNILKRYTISDEIDYDSWNRCPYNFKSKVHGKDILFVMWTANPRQSLAMSPVFKLDDKSFGKEVKKYFPKIYKKYGLKDSRYPQIIYEPDLIYLTFLRNKLIGKYRSRGLPGEHVPVNINKKIIYM</sequence>
<reference evidence="1 2" key="1">
    <citation type="submission" date="2014-07" db="EMBL/GenBank/DDBJ databases">
        <authorList>
            <person name="McCorrison J."/>
            <person name="Sanka R."/>
            <person name="Torralba M."/>
            <person name="Gillis M."/>
            <person name="Haft D.H."/>
            <person name="Methe B."/>
            <person name="Sutton G."/>
            <person name="Nelson K.E."/>
        </authorList>
    </citation>
    <scope>NUCLEOTIDE SEQUENCE [LARGE SCALE GENOMIC DNA]</scope>
    <source>
        <strain evidence="1 2">DNF00853</strain>
    </source>
</reference>
<dbReference type="AlphaFoldDB" id="A0A096BIQ5"/>
<comment type="caution">
    <text evidence="1">The sequence shown here is derived from an EMBL/GenBank/DDBJ whole genome shotgun (WGS) entry which is preliminary data.</text>
</comment>
<dbReference type="EMBL" id="JRNN01000095">
    <property type="protein sequence ID" value="KGF33044.1"/>
    <property type="molecule type" value="Genomic_DNA"/>
</dbReference>
<dbReference type="Proteomes" id="UP000029556">
    <property type="component" value="Unassembled WGS sequence"/>
</dbReference>
<evidence type="ECO:0000313" key="2">
    <source>
        <dbReference type="Proteomes" id="UP000029556"/>
    </source>
</evidence>
<name>A0A096BIQ5_9BACT</name>
<organism evidence="1 2">
    <name type="scientific">Hoylesella buccalis DNF00853</name>
    <dbReference type="NCBI Taxonomy" id="1401074"/>
    <lineage>
        <taxon>Bacteria</taxon>
        <taxon>Pseudomonadati</taxon>
        <taxon>Bacteroidota</taxon>
        <taxon>Bacteroidia</taxon>
        <taxon>Bacteroidales</taxon>
        <taxon>Prevotellaceae</taxon>
        <taxon>Hoylesella</taxon>
    </lineage>
</organism>
<protein>
    <submittedName>
        <fullName evidence="1">Uncharacterized protein</fullName>
    </submittedName>
</protein>
<gene>
    <name evidence="1" type="ORF">HMPREF2137_11490</name>
</gene>
<accession>A0A096BIQ5</accession>
<evidence type="ECO:0000313" key="1">
    <source>
        <dbReference type="EMBL" id="KGF33044.1"/>
    </source>
</evidence>